<keyword evidence="4" id="KW-1185">Reference proteome</keyword>
<dbReference type="PANTHER" id="PTHR31415">
    <property type="entry name" value="OS05G0367900 PROTEIN"/>
    <property type="match status" value="1"/>
</dbReference>
<dbReference type="EMBL" id="PJQY01001894">
    <property type="protein sequence ID" value="PQP98487.1"/>
    <property type="molecule type" value="Genomic_DNA"/>
</dbReference>
<dbReference type="InterPro" id="IPR044839">
    <property type="entry name" value="NDR1-like"/>
</dbReference>
<organism evidence="3 4">
    <name type="scientific">Prunus yedoensis var. nudiflora</name>
    <dbReference type="NCBI Taxonomy" id="2094558"/>
    <lineage>
        <taxon>Eukaryota</taxon>
        <taxon>Viridiplantae</taxon>
        <taxon>Streptophyta</taxon>
        <taxon>Embryophyta</taxon>
        <taxon>Tracheophyta</taxon>
        <taxon>Spermatophyta</taxon>
        <taxon>Magnoliopsida</taxon>
        <taxon>eudicotyledons</taxon>
        <taxon>Gunneridae</taxon>
        <taxon>Pentapetalae</taxon>
        <taxon>rosids</taxon>
        <taxon>fabids</taxon>
        <taxon>Rosales</taxon>
        <taxon>Rosaceae</taxon>
        <taxon>Amygdaloideae</taxon>
        <taxon>Amygdaleae</taxon>
        <taxon>Prunus</taxon>
    </lineage>
</organism>
<evidence type="ECO:0000256" key="1">
    <source>
        <dbReference type="ARBA" id="ARBA00004370"/>
    </source>
</evidence>
<dbReference type="GO" id="GO:0009506">
    <property type="term" value="C:plasmodesma"/>
    <property type="evidence" value="ECO:0007669"/>
    <property type="project" value="TreeGrafter"/>
</dbReference>
<dbReference type="PANTHER" id="PTHR31415:SF174">
    <property type="entry name" value="NDR1_HIN1-LIKE PROTEIN 10"/>
    <property type="match status" value="1"/>
</dbReference>
<comment type="caution">
    <text evidence="3">The sequence shown here is derived from an EMBL/GenBank/DDBJ whole genome shotgun (WGS) entry which is preliminary data.</text>
</comment>
<sequence length="198" mass="21850">MGMCTFCCCSIILVALVFALGITGFVSWIIAGFVRVSHLKRINYQVTDASLLQFNLTNNNTTLEYNLALNITLQNPNDKIGLHFDRIKAGASFMKQTLNNVTLSSSSYLGHKKTVVLLALFKGQRPVALGADEVSKFKNAGDFDILLNLDVKYWVKFLASKVKIKQPHIACSLKVPLNNAKSAESFKVTQCKAQSSDK</sequence>
<name>A0A314Y3H9_PRUYE</name>
<dbReference type="OrthoDB" id="1161011at2759"/>
<comment type="subcellular location">
    <subcellularLocation>
        <location evidence="1">Membrane</location>
    </subcellularLocation>
</comment>
<dbReference type="GO" id="GO:0005886">
    <property type="term" value="C:plasma membrane"/>
    <property type="evidence" value="ECO:0007669"/>
    <property type="project" value="TreeGrafter"/>
</dbReference>
<accession>A0A314Y3H9</accession>
<gene>
    <name evidence="3" type="ORF">Pyn_34874</name>
</gene>
<dbReference type="Proteomes" id="UP000250321">
    <property type="component" value="Unassembled WGS sequence"/>
</dbReference>
<evidence type="ECO:0000313" key="3">
    <source>
        <dbReference type="EMBL" id="PQP98487.1"/>
    </source>
</evidence>
<evidence type="ECO:0000313" key="4">
    <source>
        <dbReference type="Proteomes" id="UP000250321"/>
    </source>
</evidence>
<keyword evidence="2" id="KW-0472">Membrane</keyword>
<dbReference type="STRING" id="2094558.A0A314Y3H9"/>
<reference evidence="3 4" key="1">
    <citation type="submission" date="2018-02" db="EMBL/GenBank/DDBJ databases">
        <title>Draft genome of wild Prunus yedoensis var. nudiflora.</title>
        <authorList>
            <person name="Baek S."/>
            <person name="Kim J.-H."/>
            <person name="Choi K."/>
            <person name="Kim G.-B."/>
            <person name="Cho A."/>
            <person name="Jang H."/>
            <person name="Shin C.-H."/>
            <person name="Yu H.-J."/>
            <person name="Mun J.-H."/>
        </authorList>
    </citation>
    <scope>NUCLEOTIDE SEQUENCE [LARGE SCALE GENOMIC DNA]</scope>
    <source>
        <strain evidence="4">cv. Jeju island</strain>
        <tissue evidence="3">Leaf</tissue>
    </source>
</reference>
<dbReference type="AlphaFoldDB" id="A0A314Y3H9"/>
<protein>
    <submittedName>
        <fullName evidence="3">Protein YLS9-like</fullName>
    </submittedName>
</protein>
<dbReference type="GO" id="GO:0098542">
    <property type="term" value="P:defense response to other organism"/>
    <property type="evidence" value="ECO:0007669"/>
    <property type="project" value="InterPro"/>
</dbReference>
<evidence type="ECO:0000256" key="2">
    <source>
        <dbReference type="ARBA" id="ARBA00023136"/>
    </source>
</evidence>
<proteinExistence type="predicted"/>